<name>A0A3S4I6V2_CHRVL</name>
<protein>
    <submittedName>
        <fullName evidence="2">Uncharacterized protein</fullName>
    </submittedName>
</protein>
<reference evidence="2 3" key="1">
    <citation type="submission" date="2018-12" db="EMBL/GenBank/DDBJ databases">
        <authorList>
            <consortium name="Pathogen Informatics"/>
        </authorList>
    </citation>
    <scope>NUCLEOTIDE SEQUENCE [LARGE SCALE GENOMIC DNA]</scope>
    <source>
        <strain evidence="2 3">NCTC9695</strain>
    </source>
</reference>
<dbReference type="EMBL" id="LR134182">
    <property type="protein sequence ID" value="VEB42458.1"/>
    <property type="molecule type" value="Genomic_DNA"/>
</dbReference>
<gene>
    <name evidence="2" type="ORF">NCTC9695_02908</name>
</gene>
<organism evidence="2 3">
    <name type="scientific">Chromobacterium violaceum</name>
    <dbReference type="NCBI Taxonomy" id="536"/>
    <lineage>
        <taxon>Bacteria</taxon>
        <taxon>Pseudomonadati</taxon>
        <taxon>Pseudomonadota</taxon>
        <taxon>Betaproteobacteria</taxon>
        <taxon>Neisseriales</taxon>
        <taxon>Chromobacteriaceae</taxon>
        <taxon>Chromobacterium</taxon>
    </lineage>
</organism>
<evidence type="ECO:0000313" key="2">
    <source>
        <dbReference type="EMBL" id="VEB42458.1"/>
    </source>
</evidence>
<dbReference type="AlphaFoldDB" id="A0A3S4I6V2"/>
<proteinExistence type="predicted"/>
<evidence type="ECO:0000256" key="1">
    <source>
        <dbReference type="SAM" id="MobiDB-lite"/>
    </source>
</evidence>
<sequence>MEEAAGGGRDEESNCYGQLMQLRQGQKPDNLDRFLEGKPRLTAATG</sequence>
<feature type="compositionally biased region" description="Basic and acidic residues" evidence="1">
    <location>
        <begin position="29"/>
        <end position="39"/>
    </location>
</feature>
<accession>A0A3S4I6V2</accession>
<dbReference type="Proteomes" id="UP000275777">
    <property type="component" value="Chromosome"/>
</dbReference>
<evidence type="ECO:0000313" key="3">
    <source>
        <dbReference type="Proteomes" id="UP000275777"/>
    </source>
</evidence>
<feature type="region of interest" description="Disordered" evidence="1">
    <location>
        <begin position="23"/>
        <end position="46"/>
    </location>
</feature>